<reference evidence="15 16" key="1">
    <citation type="submission" date="2019-02" db="EMBL/GenBank/DDBJ databases">
        <title>Deep-cultivation of Planctomycetes and their phenomic and genomic characterization uncovers novel biology.</title>
        <authorList>
            <person name="Wiegand S."/>
            <person name="Jogler M."/>
            <person name="Boedeker C."/>
            <person name="Pinto D."/>
            <person name="Vollmers J."/>
            <person name="Rivas-Marin E."/>
            <person name="Kohn T."/>
            <person name="Peeters S.H."/>
            <person name="Heuer A."/>
            <person name="Rast P."/>
            <person name="Oberbeckmann S."/>
            <person name="Bunk B."/>
            <person name="Jeske O."/>
            <person name="Meyerdierks A."/>
            <person name="Storesund J.E."/>
            <person name="Kallscheuer N."/>
            <person name="Luecker S."/>
            <person name="Lage O.M."/>
            <person name="Pohl T."/>
            <person name="Merkel B.J."/>
            <person name="Hornburger P."/>
            <person name="Mueller R.-W."/>
            <person name="Bruemmer F."/>
            <person name="Labrenz M."/>
            <person name="Spormann A.M."/>
            <person name="Op den Camp H."/>
            <person name="Overmann J."/>
            <person name="Amann R."/>
            <person name="Jetten M.S.M."/>
            <person name="Mascher T."/>
            <person name="Medema M.H."/>
            <person name="Devos D.P."/>
            <person name="Kaster A.-K."/>
            <person name="Ovreas L."/>
            <person name="Rohde M."/>
            <person name="Galperin M.Y."/>
            <person name="Jogler C."/>
        </authorList>
    </citation>
    <scope>NUCLEOTIDE SEQUENCE [LARGE SCALE GENOMIC DNA]</scope>
    <source>
        <strain evidence="15 16">Pla175</strain>
    </source>
</reference>
<dbReference type="InterPro" id="IPR026019">
    <property type="entry name" value="Ribul_P_3_epim"/>
</dbReference>
<dbReference type="Proteomes" id="UP000317429">
    <property type="component" value="Chromosome"/>
</dbReference>
<dbReference type="InterPro" id="IPR013785">
    <property type="entry name" value="Aldolase_TIM"/>
</dbReference>
<feature type="binding site" evidence="10">
    <location>
        <begin position="188"/>
        <end position="190"/>
    </location>
    <ligand>
        <name>substrate</name>
    </ligand>
</feature>
<evidence type="ECO:0000256" key="1">
    <source>
        <dbReference type="ARBA" id="ARBA00001782"/>
    </source>
</evidence>
<evidence type="ECO:0000256" key="5">
    <source>
        <dbReference type="ARBA" id="ARBA00001954"/>
    </source>
</evidence>
<feature type="binding site" evidence="10 14">
    <location>
        <position position="82"/>
    </location>
    <ligand>
        <name>substrate</name>
    </ligand>
</feature>
<evidence type="ECO:0000256" key="2">
    <source>
        <dbReference type="ARBA" id="ARBA00001936"/>
    </source>
</evidence>
<evidence type="ECO:0000256" key="8">
    <source>
        <dbReference type="ARBA" id="ARBA00022723"/>
    </source>
</evidence>
<dbReference type="KEGG" id="pnd:Pla175_03590"/>
<feature type="binding site" evidence="10 13">
    <location>
        <position position="188"/>
    </location>
    <ligand>
        <name>a divalent metal cation</name>
        <dbReference type="ChEBI" id="CHEBI:60240"/>
    </ligand>
</feature>
<dbReference type="EC" id="5.1.3.1" evidence="7 10"/>
<dbReference type="HAMAP" id="MF_02227">
    <property type="entry name" value="RPE"/>
    <property type="match status" value="1"/>
</dbReference>
<dbReference type="PANTHER" id="PTHR11749">
    <property type="entry name" value="RIBULOSE-5-PHOSPHATE-3-EPIMERASE"/>
    <property type="match status" value="1"/>
</dbReference>
<dbReference type="AlphaFoldDB" id="A0A518D6A8"/>
<keyword evidence="13" id="KW-0464">Manganese</keyword>
<name>A0A518D6A8_9BACT</name>
<evidence type="ECO:0000256" key="6">
    <source>
        <dbReference type="ARBA" id="ARBA00009541"/>
    </source>
</evidence>
<dbReference type="OrthoDB" id="1645589at2"/>
<dbReference type="GO" id="GO:0019323">
    <property type="term" value="P:pentose catabolic process"/>
    <property type="evidence" value="ECO:0007669"/>
    <property type="project" value="UniProtKB-UniRule"/>
</dbReference>
<comment type="similarity">
    <text evidence="6 10 11">Belongs to the ribulose-phosphate 3-epimerase family.</text>
</comment>
<comment type="cofactor">
    <cofactor evidence="10 13">
        <name>a divalent metal cation</name>
        <dbReference type="ChEBI" id="CHEBI:60240"/>
    </cofactor>
    <text evidence="10 13">Binds 1 divalent metal cation per subunit.</text>
</comment>
<keyword evidence="10 11" id="KW-0119">Carbohydrate metabolism</keyword>
<comment type="cofactor">
    <cofactor evidence="3">
        <name>Co(2+)</name>
        <dbReference type="ChEBI" id="CHEBI:48828"/>
    </cofactor>
</comment>
<comment type="cofactor">
    <cofactor evidence="5">
        <name>Fe(2+)</name>
        <dbReference type="ChEBI" id="CHEBI:29033"/>
    </cofactor>
</comment>
<evidence type="ECO:0000256" key="10">
    <source>
        <dbReference type="HAMAP-Rule" id="MF_02227"/>
    </source>
</evidence>
<dbReference type="CDD" id="cd00429">
    <property type="entry name" value="RPE"/>
    <property type="match status" value="1"/>
</dbReference>
<feature type="binding site" evidence="14">
    <location>
        <begin position="210"/>
        <end position="211"/>
    </location>
    <ligand>
        <name>substrate</name>
    </ligand>
</feature>
<comment type="catalytic activity">
    <reaction evidence="1 10 11">
        <text>D-ribulose 5-phosphate = D-xylulose 5-phosphate</text>
        <dbReference type="Rhea" id="RHEA:13677"/>
        <dbReference type="ChEBI" id="CHEBI:57737"/>
        <dbReference type="ChEBI" id="CHEBI:58121"/>
        <dbReference type="EC" id="5.1.3.1"/>
    </reaction>
</comment>
<feature type="binding site" evidence="10 13">
    <location>
        <position position="82"/>
    </location>
    <ligand>
        <name>a divalent metal cation</name>
        <dbReference type="ChEBI" id="CHEBI:60240"/>
    </ligand>
</feature>
<dbReference type="PROSITE" id="PS01086">
    <property type="entry name" value="RIBUL_P_3_EPIMER_2"/>
    <property type="match status" value="1"/>
</dbReference>
<dbReference type="GO" id="GO:0046872">
    <property type="term" value="F:metal ion binding"/>
    <property type="evidence" value="ECO:0007669"/>
    <property type="project" value="UniProtKB-UniRule"/>
</dbReference>
<feature type="binding site" evidence="10 13">
    <location>
        <position position="49"/>
    </location>
    <ligand>
        <name>a divalent metal cation</name>
        <dbReference type="ChEBI" id="CHEBI:60240"/>
    </ligand>
</feature>
<feature type="binding site" evidence="10 14">
    <location>
        <position position="24"/>
    </location>
    <ligand>
        <name>substrate</name>
    </ligand>
</feature>
<evidence type="ECO:0000256" key="9">
    <source>
        <dbReference type="ARBA" id="ARBA00023235"/>
    </source>
</evidence>
<evidence type="ECO:0000313" key="16">
    <source>
        <dbReference type="Proteomes" id="UP000317429"/>
    </source>
</evidence>
<protein>
    <recommendedName>
        <fullName evidence="7 10">Ribulose-phosphate 3-epimerase</fullName>
        <ecNumber evidence="7 10">5.1.3.1</ecNumber>
    </recommendedName>
</protein>
<proteinExistence type="inferred from homology"/>
<evidence type="ECO:0000256" key="7">
    <source>
        <dbReference type="ARBA" id="ARBA00013188"/>
    </source>
</evidence>
<dbReference type="NCBIfam" id="TIGR01163">
    <property type="entry name" value="rpe"/>
    <property type="match status" value="1"/>
</dbReference>
<accession>A0A518D6A8</accession>
<organism evidence="15 16">
    <name type="scientific">Pirellulimonas nuda</name>
    <dbReference type="NCBI Taxonomy" id="2528009"/>
    <lineage>
        <taxon>Bacteria</taxon>
        <taxon>Pseudomonadati</taxon>
        <taxon>Planctomycetota</taxon>
        <taxon>Planctomycetia</taxon>
        <taxon>Pirellulales</taxon>
        <taxon>Lacipirellulaceae</taxon>
        <taxon>Pirellulimonas</taxon>
    </lineage>
</organism>
<dbReference type="EMBL" id="CP036291">
    <property type="protein sequence ID" value="QDU87005.1"/>
    <property type="molecule type" value="Genomic_DNA"/>
</dbReference>
<evidence type="ECO:0000256" key="11">
    <source>
        <dbReference type="PIRNR" id="PIRNR001461"/>
    </source>
</evidence>
<comment type="pathway">
    <text evidence="10">Carbohydrate degradation.</text>
</comment>
<comment type="cofactor">
    <cofactor evidence="2">
        <name>Mn(2+)</name>
        <dbReference type="ChEBI" id="CHEBI:29035"/>
    </cofactor>
</comment>
<dbReference type="NCBIfam" id="NF004076">
    <property type="entry name" value="PRK05581.1-4"/>
    <property type="match status" value="1"/>
</dbReference>
<keyword evidence="13" id="KW-0170">Cobalt</keyword>
<evidence type="ECO:0000256" key="3">
    <source>
        <dbReference type="ARBA" id="ARBA00001941"/>
    </source>
</evidence>
<feature type="active site" description="Proton acceptor" evidence="10 12">
    <location>
        <position position="51"/>
    </location>
</feature>
<dbReference type="GO" id="GO:0006098">
    <property type="term" value="P:pentose-phosphate shunt"/>
    <property type="evidence" value="ECO:0007669"/>
    <property type="project" value="UniProtKB-UniRule"/>
</dbReference>
<gene>
    <name evidence="10 15" type="primary">rpe</name>
    <name evidence="15" type="ORF">Pla175_03590</name>
</gene>
<dbReference type="FunFam" id="3.20.20.70:FF:000004">
    <property type="entry name" value="Ribulose-phosphate 3-epimerase"/>
    <property type="match status" value="1"/>
</dbReference>
<feature type="binding site" evidence="14">
    <location>
        <position position="190"/>
    </location>
    <ligand>
        <name>substrate</name>
    </ligand>
</feature>
<dbReference type="Pfam" id="PF00834">
    <property type="entry name" value="Ribul_P_3_epim"/>
    <property type="match status" value="1"/>
</dbReference>
<keyword evidence="8 10" id="KW-0479">Metal-binding</keyword>
<evidence type="ECO:0000256" key="13">
    <source>
        <dbReference type="PIRSR" id="PIRSR001461-2"/>
    </source>
</evidence>
<dbReference type="SUPFAM" id="SSF51366">
    <property type="entry name" value="Ribulose-phoshate binding barrel"/>
    <property type="match status" value="1"/>
</dbReference>
<dbReference type="InterPro" id="IPR011060">
    <property type="entry name" value="RibuloseP-bd_barrel"/>
</dbReference>
<evidence type="ECO:0000256" key="14">
    <source>
        <dbReference type="PIRSR" id="PIRSR001461-3"/>
    </source>
</evidence>
<dbReference type="RefSeq" id="WP_145280753.1">
    <property type="nucleotide sequence ID" value="NZ_CP036291.1"/>
</dbReference>
<dbReference type="PIRSF" id="PIRSF001461">
    <property type="entry name" value="RPE"/>
    <property type="match status" value="1"/>
</dbReference>
<evidence type="ECO:0000313" key="15">
    <source>
        <dbReference type="EMBL" id="QDU87005.1"/>
    </source>
</evidence>
<dbReference type="GO" id="GO:0005737">
    <property type="term" value="C:cytoplasm"/>
    <property type="evidence" value="ECO:0007669"/>
    <property type="project" value="UniProtKB-ARBA"/>
</dbReference>
<feature type="binding site" evidence="10 13">
    <location>
        <position position="51"/>
    </location>
    <ligand>
        <name>a divalent metal cation</name>
        <dbReference type="ChEBI" id="CHEBI:60240"/>
    </ligand>
</feature>
<comment type="function">
    <text evidence="10">Catalyzes the reversible epimerization of D-ribulose 5-phosphate to D-xylulose 5-phosphate.</text>
</comment>
<evidence type="ECO:0000256" key="12">
    <source>
        <dbReference type="PIRSR" id="PIRSR001461-1"/>
    </source>
</evidence>
<feature type="active site" description="Proton donor" evidence="10 12">
    <location>
        <position position="188"/>
    </location>
</feature>
<comment type="cofactor">
    <cofactor evidence="4">
        <name>Zn(2+)</name>
        <dbReference type="ChEBI" id="CHEBI:29105"/>
    </cofactor>
</comment>
<dbReference type="InterPro" id="IPR000056">
    <property type="entry name" value="Ribul_P_3_epim-like"/>
</dbReference>
<comment type="caution">
    <text evidence="10">Lacks conserved residue(s) required for the propagation of feature annotation.</text>
</comment>
<dbReference type="Gene3D" id="3.20.20.70">
    <property type="entry name" value="Aldolase class I"/>
    <property type="match status" value="1"/>
</dbReference>
<evidence type="ECO:0000256" key="4">
    <source>
        <dbReference type="ARBA" id="ARBA00001947"/>
    </source>
</evidence>
<sequence length="237" mass="24680">MASAASILDTLRRLRAGAPQVAPSLLACDFGHVADEVRRVEAAGATVLHLDIMDGHFVPNLSIGVPVVRAVRKLTDLVLDVHLMLDNPAEYVQAFREAGADSITVHAEVLPDARPLLDRIRRLGAAAGLSLNPPTPLEALGPAVDEADMILVMSVMPGFGGQSFDPVALEKLAALRDRPGRGYLLEVDGGVNDETAGPCAAAGADLLVAGTAVFGGDDYQERIATLNAHARSARGGA</sequence>
<dbReference type="GO" id="GO:0004750">
    <property type="term" value="F:D-ribulose-phosphate 3-epimerase activity"/>
    <property type="evidence" value="ECO:0007669"/>
    <property type="project" value="UniProtKB-UniRule"/>
</dbReference>
<keyword evidence="16" id="KW-1185">Reference proteome</keyword>
<keyword evidence="9 10" id="KW-0413">Isomerase</keyword>
<feature type="binding site" evidence="10 14">
    <location>
        <begin position="158"/>
        <end position="161"/>
    </location>
    <ligand>
        <name>substrate</name>
    </ligand>
</feature>
<dbReference type="PROSITE" id="PS01085">
    <property type="entry name" value="RIBUL_P_3_EPIMER_1"/>
    <property type="match status" value="1"/>
</dbReference>
<keyword evidence="13" id="KW-0862">Zinc</keyword>